<evidence type="ECO:0000313" key="4">
    <source>
        <dbReference type="EMBL" id="MBJ2173974.1"/>
    </source>
</evidence>
<dbReference type="SMART" id="SM00448">
    <property type="entry name" value="REC"/>
    <property type="match status" value="1"/>
</dbReference>
<dbReference type="Gene3D" id="3.40.50.2300">
    <property type="match status" value="1"/>
</dbReference>
<protein>
    <submittedName>
        <fullName evidence="4">Response regulator transcription factor</fullName>
    </submittedName>
</protein>
<dbReference type="Gene3D" id="2.40.50.1020">
    <property type="entry name" value="LytTr DNA-binding domain"/>
    <property type="match status" value="1"/>
</dbReference>
<sequence>MIKAIIVDDELSAIKSLQWEIETFCKGIEICESFTDPIEAISAINYIKPDCVFLDIEMPEMDGFQLLQNLTFRNFDLIITTAFDNYAIKAFKESAIDYLLKPIDSDDLIKSVSKIKVNKDKNVLGNELKMVLKNFMANANQSRIALPLAGKTLFVSPEDIFYCKADGNYCEIYFTNGAKEMLSKKIKEVETIINNNTFFRVHNSYLVNTNYIKEFVKSDGQYLVLENGITVPVSRSKKDELLGFLSH</sequence>
<evidence type="ECO:0000313" key="5">
    <source>
        <dbReference type="Proteomes" id="UP000623301"/>
    </source>
</evidence>
<comment type="caution">
    <text evidence="4">The sequence shown here is derived from an EMBL/GenBank/DDBJ whole genome shotgun (WGS) entry which is preliminary data.</text>
</comment>
<proteinExistence type="predicted"/>
<feature type="domain" description="Response regulatory" evidence="2">
    <location>
        <begin position="3"/>
        <end position="116"/>
    </location>
</feature>
<dbReference type="PANTHER" id="PTHR37299">
    <property type="entry name" value="TRANSCRIPTIONAL REGULATOR-RELATED"/>
    <property type="match status" value="1"/>
</dbReference>
<reference evidence="4 5" key="1">
    <citation type="submission" date="2020-12" db="EMBL/GenBank/DDBJ databases">
        <title>Aureibaculum luteum sp. nov. and Aureibaculum flavum sp. nov., novel members of the family Flavobacteriaceae isolated from Antarctic intertidal sediments.</title>
        <authorList>
            <person name="He X."/>
            <person name="Zhang X."/>
        </authorList>
    </citation>
    <scope>NUCLEOTIDE SEQUENCE [LARGE SCALE GENOMIC DNA]</scope>
    <source>
        <strain evidence="4 5">A20</strain>
    </source>
</reference>
<dbReference type="InterPro" id="IPR007492">
    <property type="entry name" value="LytTR_DNA-bd_dom"/>
</dbReference>
<gene>
    <name evidence="4" type="ORF">JBL43_06980</name>
</gene>
<dbReference type="Pfam" id="PF00072">
    <property type="entry name" value="Response_reg"/>
    <property type="match status" value="1"/>
</dbReference>
<dbReference type="PANTHER" id="PTHR37299:SF1">
    <property type="entry name" value="STAGE 0 SPORULATION PROTEIN A HOMOLOG"/>
    <property type="match status" value="1"/>
</dbReference>
<feature type="domain" description="HTH LytTR-type" evidence="3">
    <location>
        <begin position="144"/>
        <end position="247"/>
    </location>
</feature>
<dbReference type="SUPFAM" id="SSF52172">
    <property type="entry name" value="CheY-like"/>
    <property type="match status" value="1"/>
</dbReference>
<keyword evidence="1" id="KW-0597">Phosphoprotein</keyword>
<dbReference type="InterPro" id="IPR001789">
    <property type="entry name" value="Sig_transdc_resp-reg_receiver"/>
</dbReference>
<accession>A0ABS0WPX4</accession>
<evidence type="ECO:0000256" key="1">
    <source>
        <dbReference type="PROSITE-ProRule" id="PRU00169"/>
    </source>
</evidence>
<feature type="modified residue" description="4-aspartylphosphate" evidence="1">
    <location>
        <position position="55"/>
    </location>
</feature>
<dbReference type="SMART" id="SM00850">
    <property type="entry name" value="LytTR"/>
    <property type="match status" value="1"/>
</dbReference>
<evidence type="ECO:0000259" key="2">
    <source>
        <dbReference type="PROSITE" id="PS50110"/>
    </source>
</evidence>
<dbReference type="RefSeq" id="WP_198840739.1">
    <property type="nucleotide sequence ID" value="NZ_JAEHFJ010000003.1"/>
</dbReference>
<dbReference type="PROSITE" id="PS50110">
    <property type="entry name" value="RESPONSE_REGULATORY"/>
    <property type="match status" value="1"/>
</dbReference>
<name>A0ABS0WPX4_9FLAO</name>
<dbReference type="Proteomes" id="UP000623301">
    <property type="component" value="Unassembled WGS sequence"/>
</dbReference>
<dbReference type="Pfam" id="PF04397">
    <property type="entry name" value="LytTR"/>
    <property type="match status" value="1"/>
</dbReference>
<organism evidence="4 5">
    <name type="scientific">Aureibaculum flavum</name>
    <dbReference type="NCBI Taxonomy" id="2795986"/>
    <lineage>
        <taxon>Bacteria</taxon>
        <taxon>Pseudomonadati</taxon>
        <taxon>Bacteroidota</taxon>
        <taxon>Flavobacteriia</taxon>
        <taxon>Flavobacteriales</taxon>
        <taxon>Flavobacteriaceae</taxon>
        <taxon>Aureibaculum</taxon>
    </lineage>
</organism>
<dbReference type="InterPro" id="IPR046947">
    <property type="entry name" value="LytR-like"/>
</dbReference>
<dbReference type="PROSITE" id="PS50930">
    <property type="entry name" value="HTH_LYTTR"/>
    <property type="match status" value="1"/>
</dbReference>
<dbReference type="InterPro" id="IPR011006">
    <property type="entry name" value="CheY-like_superfamily"/>
</dbReference>
<dbReference type="EMBL" id="JAEHFJ010000003">
    <property type="protein sequence ID" value="MBJ2173974.1"/>
    <property type="molecule type" value="Genomic_DNA"/>
</dbReference>
<evidence type="ECO:0000259" key="3">
    <source>
        <dbReference type="PROSITE" id="PS50930"/>
    </source>
</evidence>
<keyword evidence="5" id="KW-1185">Reference proteome</keyword>